<dbReference type="PANTHER" id="PTHR46817">
    <property type="entry name" value="PHOSPHOINOSITIDE PHOSPHATASE SAC9-RELATED"/>
    <property type="match status" value="1"/>
</dbReference>
<proteinExistence type="predicted"/>
<organism evidence="2 3">
    <name type="scientific">Linum trigynum</name>
    <dbReference type="NCBI Taxonomy" id="586398"/>
    <lineage>
        <taxon>Eukaryota</taxon>
        <taxon>Viridiplantae</taxon>
        <taxon>Streptophyta</taxon>
        <taxon>Embryophyta</taxon>
        <taxon>Tracheophyta</taxon>
        <taxon>Spermatophyta</taxon>
        <taxon>Magnoliopsida</taxon>
        <taxon>eudicotyledons</taxon>
        <taxon>Gunneridae</taxon>
        <taxon>Pentapetalae</taxon>
        <taxon>rosids</taxon>
        <taxon>fabids</taxon>
        <taxon>Malpighiales</taxon>
        <taxon>Linaceae</taxon>
        <taxon>Linum</taxon>
    </lineage>
</organism>
<dbReference type="EMBL" id="OZ034821">
    <property type="protein sequence ID" value="CAL1405474.1"/>
    <property type="molecule type" value="Genomic_DNA"/>
</dbReference>
<gene>
    <name evidence="2" type="ORF">LTRI10_LOCUS45257</name>
</gene>
<sequence length="151" mass="16523">MKITMQRRYKNAVVDSSRQKHLEMFLGMRLFKHLPSIPVQALNVTQQDADVVELFIYLGEHCHVCQLLLTVSHGADDSTSPSTVNVRTERSPVGLKLVVEGASIPQCANGTNLLIALPGPISSEDMAIIGAGARLHAQDTSNLHYCMNSKN</sequence>
<dbReference type="AlphaFoldDB" id="A0AAV2G5C9"/>
<evidence type="ECO:0000259" key="1">
    <source>
        <dbReference type="Pfam" id="PF24790"/>
    </source>
</evidence>
<accession>A0AAV2G5C9</accession>
<evidence type="ECO:0000313" key="2">
    <source>
        <dbReference type="EMBL" id="CAL1405474.1"/>
    </source>
</evidence>
<dbReference type="Proteomes" id="UP001497516">
    <property type="component" value="Chromosome 8"/>
</dbReference>
<feature type="domain" description="SAC9 first GBDL" evidence="1">
    <location>
        <begin position="42"/>
        <end position="144"/>
    </location>
</feature>
<name>A0AAV2G5C9_9ROSI</name>
<dbReference type="InterPro" id="IPR057555">
    <property type="entry name" value="SAC9_GBDL_1st"/>
</dbReference>
<evidence type="ECO:0000313" key="3">
    <source>
        <dbReference type="Proteomes" id="UP001497516"/>
    </source>
</evidence>
<protein>
    <recommendedName>
        <fullName evidence="1">SAC9 first GBDL domain-containing protein</fullName>
    </recommendedName>
</protein>
<keyword evidence="3" id="KW-1185">Reference proteome</keyword>
<dbReference type="Pfam" id="PF24790">
    <property type="entry name" value="SAC9_GBDL_1st"/>
    <property type="match status" value="1"/>
</dbReference>
<reference evidence="2 3" key="1">
    <citation type="submission" date="2024-04" db="EMBL/GenBank/DDBJ databases">
        <authorList>
            <person name="Fracassetti M."/>
        </authorList>
    </citation>
    <scope>NUCLEOTIDE SEQUENCE [LARGE SCALE GENOMIC DNA]</scope>
</reference>
<dbReference type="PANTHER" id="PTHR46817:SF1">
    <property type="entry name" value="SAC DOMAIN-CONTAINING PROTEIN"/>
    <property type="match status" value="1"/>
</dbReference>